<evidence type="ECO:0000313" key="7">
    <source>
        <dbReference type="EMBL" id="TKA12846.1"/>
    </source>
</evidence>
<comment type="caution">
    <text evidence="7">The sequence shown here is derived from an EMBL/GenBank/DDBJ whole genome shotgun (WGS) entry which is preliminary data.</text>
</comment>
<keyword evidence="3" id="KW-0443">Lipid metabolism</keyword>
<feature type="short sequence motif" description="GXSXG" evidence="4">
    <location>
        <begin position="36"/>
        <end position="40"/>
    </location>
</feature>
<dbReference type="InterPro" id="IPR050301">
    <property type="entry name" value="NTE"/>
</dbReference>
<organism evidence="7 8">
    <name type="scientific">Actinacidiphila oryziradicis</name>
    <dbReference type="NCBI Taxonomy" id="2571141"/>
    <lineage>
        <taxon>Bacteria</taxon>
        <taxon>Bacillati</taxon>
        <taxon>Actinomycetota</taxon>
        <taxon>Actinomycetes</taxon>
        <taxon>Kitasatosporales</taxon>
        <taxon>Streptomycetaceae</taxon>
        <taxon>Actinacidiphila</taxon>
    </lineage>
</organism>
<feature type="domain" description="PNPLA" evidence="6">
    <location>
        <begin position="5"/>
        <end position="117"/>
    </location>
</feature>
<dbReference type="AlphaFoldDB" id="A0A4U0SS83"/>
<dbReference type="EMBL" id="SUMC01000003">
    <property type="protein sequence ID" value="TKA12846.1"/>
    <property type="molecule type" value="Genomic_DNA"/>
</dbReference>
<keyword evidence="1" id="KW-0378">Hydrolase</keyword>
<dbReference type="Pfam" id="PF01734">
    <property type="entry name" value="Patatin"/>
    <property type="match status" value="1"/>
</dbReference>
<keyword evidence="2" id="KW-0442">Lipid degradation</keyword>
<evidence type="ECO:0000313" key="8">
    <source>
        <dbReference type="Proteomes" id="UP000305778"/>
    </source>
</evidence>
<dbReference type="InterPro" id="IPR002641">
    <property type="entry name" value="PNPLA_dom"/>
</dbReference>
<dbReference type="GO" id="GO:0016042">
    <property type="term" value="P:lipid catabolic process"/>
    <property type="evidence" value="ECO:0007669"/>
    <property type="project" value="UniProtKB-KW"/>
</dbReference>
<evidence type="ECO:0000259" key="6">
    <source>
        <dbReference type="PROSITE" id="PS51635"/>
    </source>
</evidence>
<evidence type="ECO:0000256" key="1">
    <source>
        <dbReference type="ARBA" id="ARBA00022801"/>
    </source>
</evidence>
<sequence>MTVAFVLQGGAGLAAVQVGMLQALTDAGIRPDLVVGSSAGALNAVAFAQDPTADGLDHLQRLWTGARRSDVFPVRLGSLVTADGGLDLHARPVQVPRPHRPGVDGTVIEPRGAALQP</sequence>
<dbReference type="PANTHER" id="PTHR14226:SF57">
    <property type="entry name" value="BLR7027 PROTEIN"/>
    <property type="match status" value="1"/>
</dbReference>
<dbReference type="PANTHER" id="PTHR14226">
    <property type="entry name" value="NEUROPATHY TARGET ESTERASE/SWISS CHEESE D.MELANOGASTER"/>
    <property type="match status" value="1"/>
</dbReference>
<keyword evidence="8" id="KW-1185">Reference proteome</keyword>
<feature type="region of interest" description="Disordered" evidence="5">
    <location>
        <begin position="91"/>
        <end position="117"/>
    </location>
</feature>
<evidence type="ECO:0000256" key="3">
    <source>
        <dbReference type="ARBA" id="ARBA00023098"/>
    </source>
</evidence>
<dbReference type="Gene3D" id="3.40.1090.10">
    <property type="entry name" value="Cytosolic phospholipase A2 catalytic domain"/>
    <property type="match status" value="1"/>
</dbReference>
<dbReference type="PROSITE" id="PS51635">
    <property type="entry name" value="PNPLA"/>
    <property type="match status" value="1"/>
</dbReference>
<protein>
    <recommendedName>
        <fullName evidence="6">PNPLA domain-containing protein</fullName>
    </recommendedName>
</protein>
<dbReference type="GO" id="GO:0016787">
    <property type="term" value="F:hydrolase activity"/>
    <property type="evidence" value="ECO:0007669"/>
    <property type="project" value="UniProtKB-KW"/>
</dbReference>
<accession>A0A4U0SS83</accession>
<name>A0A4U0SS83_9ACTN</name>
<dbReference type="OrthoDB" id="4080114at2"/>
<evidence type="ECO:0000256" key="5">
    <source>
        <dbReference type="SAM" id="MobiDB-lite"/>
    </source>
</evidence>
<evidence type="ECO:0000256" key="2">
    <source>
        <dbReference type="ARBA" id="ARBA00022963"/>
    </source>
</evidence>
<proteinExistence type="predicted"/>
<evidence type="ECO:0000256" key="4">
    <source>
        <dbReference type="PROSITE-ProRule" id="PRU01161"/>
    </source>
</evidence>
<dbReference type="InterPro" id="IPR016035">
    <property type="entry name" value="Acyl_Trfase/lysoPLipase"/>
</dbReference>
<reference evidence="7 8" key="1">
    <citation type="submission" date="2019-04" db="EMBL/GenBank/DDBJ databases">
        <title>Streptomyces oryziradicis sp. nov., a novel actinomycete isolated from rhizosphere soil of rice (Oryza sativa L.).</title>
        <authorList>
            <person name="Li C."/>
        </authorList>
    </citation>
    <scope>NUCLEOTIDE SEQUENCE [LARGE SCALE GENOMIC DNA]</scope>
    <source>
        <strain evidence="7 8">NEAU-C40</strain>
    </source>
</reference>
<dbReference type="SUPFAM" id="SSF52151">
    <property type="entry name" value="FabD/lysophospholipase-like"/>
    <property type="match status" value="1"/>
</dbReference>
<dbReference type="Proteomes" id="UP000305778">
    <property type="component" value="Unassembled WGS sequence"/>
</dbReference>
<gene>
    <name evidence="7" type="ORF">FCI23_05345</name>
</gene>
<comment type="caution">
    <text evidence="4">Lacks conserved residue(s) required for the propagation of feature annotation.</text>
</comment>